<dbReference type="InterPro" id="IPR016167">
    <property type="entry name" value="FAD-bd_PCMH_sub1"/>
</dbReference>
<feature type="chain" id="PRO_5040430151" description="FAD-binding PCMH-type domain-containing protein" evidence="11">
    <location>
        <begin position="30"/>
        <end position="550"/>
    </location>
</feature>
<dbReference type="InterPro" id="IPR036318">
    <property type="entry name" value="FAD-bd_PCMH-like_sf"/>
</dbReference>
<evidence type="ECO:0000256" key="3">
    <source>
        <dbReference type="ARBA" id="ARBA00022589"/>
    </source>
</evidence>
<evidence type="ECO:0000256" key="5">
    <source>
        <dbReference type="ARBA" id="ARBA00022729"/>
    </source>
</evidence>
<name>A0A9Q1L9L8_9SOLA</name>
<reference evidence="14" key="1">
    <citation type="journal article" date="2023" name="Proc. Natl. Acad. Sci. U.S.A.">
        <title>Genomic and structural basis for evolution of tropane alkaloid biosynthesis.</title>
        <authorList>
            <person name="Wanga Y.-J."/>
            <person name="Taina T."/>
            <person name="Yua J.-Y."/>
            <person name="Lia J."/>
            <person name="Xua B."/>
            <person name="Chenc J."/>
            <person name="D'Auriad J.C."/>
            <person name="Huanga J.-P."/>
            <person name="Huanga S.-X."/>
        </authorList>
    </citation>
    <scope>NUCLEOTIDE SEQUENCE [LARGE SCALE GENOMIC DNA]</scope>
    <source>
        <strain evidence="14">cv. KIB-2019</strain>
    </source>
</reference>
<sequence length="550" mass="62211">MRVSGFPSMHLLVVVGFAFLVSWASLSSAQDHLSFIQCLKLYSDPLFPISTNLYNPEDASYSSVLSASIRNLRFNESSTPKPRLIITATHESHVQAAILCGKNHVLEMRTRSGGHDYEGSSYVSYVPFFILDLLNFRSIDVNIKEETAWVQAGATLGELYYAIANKSKVHGFPAGMCPTVGVGGQFSGGGFGNMMRKYGLSIDNIIDAKIVDVQGRILGRQYMGEDLFWAITGGSAASFGVVLAYKIKLVPVPQNVTVFHVAKTGENNITESVHRWLEIADGFDRDVYLHMMLNVANRGEEKKKKTMRAKYSGFFLGDSERLISLMNETFPELGLQKQDCQEVSWIESVVYWGNFPINNGTSTQVLLNRTPSQLYHSKMKSDYLQRSIPKEGLKLIFKKMVELEDPYMFFFPYGGKMSDISPDAKPFPHRAGNIANILYRTDWTEHGFEADEYYSGLTRKLYDFMTPFVSKFPRQAYFNFKDFDLGVNHHGHNSYLQGKVYGGKYFKENFDKLVEIKSRVDPENYFKNEQSIPVRPFPEEGKLQKGVSVI</sequence>
<dbReference type="SUPFAM" id="SSF56176">
    <property type="entry name" value="FAD-binding/transporter-associated domain-like"/>
    <property type="match status" value="1"/>
</dbReference>
<comment type="cofactor">
    <cofactor evidence="1">
        <name>FAD</name>
        <dbReference type="ChEBI" id="CHEBI:57692"/>
    </cofactor>
</comment>
<organism evidence="13 14">
    <name type="scientific">Anisodus acutangulus</name>
    <dbReference type="NCBI Taxonomy" id="402998"/>
    <lineage>
        <taxon>Eukaryota</taxon>
        <taxon>Viridiplantae</taxon>
        <taxon>Streptophyta</taxon>
        <taxon>Embryophyta</taxon>
        <taxon>Tracheophyta</taxon>
        <taxon>Spermatophyta</taxon>
        <taxon>Magnoliopsida</taxon>
        <taxon>eudicotyledons</taxon>
        <taxon>Gunneridae</taxon>
        <taxon>Pentapetalae</taxon>
        <taxon>asterids</taxon>
        <taxon>lamiids</taxon>
        <taxon>Solanales</taxon>
        <taxon>Solanaceae</taxon>
        <taxon>Solanoideae</taxon>
        <taxon>Hyoscyameae</taxon>
        <taxon>Anisodus</taxon>
    </lineage>
</organism>
<gene>
    <name evidence="13" type="ORF">K7X08_033977</name>
</gene>
<evidence type="ECO:0000256" key="10">
    <source>
        <dbReference type="ARBA" id="ARBA00045734"/>
    </source>
</evidence>
<evidence type="ECO:0000256" key="1">
    <source>
        <dbReference type="ARBA" id="ARBA00001974"/>
    </source>
</evidence>
<evidence type="ECO:0000313" key="13">
    <source>
        <dbReference type="EMBL" id="KAJ8531619.1"/>
    </source>
</evidence>
<evidence type="ECO:0000256" key="11">
    <source>
        <dbReference type="SAM" id="SignalP"/>
    </source>
</evidence>
<dbReference type="FunFam" id="3.30.43.10:FF:000004">
    <property type="entry name" value="Berberine bridge enzyme-like 15"/>
    <property type="match status" value="1"/>
</dbReference>
<dbReference type="GO" id="GO:0016491">
    <property type="term" value="F:oxidoreductase activity"/>
    <property type="evidence" value="ECO:0007669"/>
    <property type="project" value="InterPro"/>
</dbReference>
<evidence type="ECO:0000256" key="6">
    <source>
        <dbReference type="ARBA" id="ARBA00022827"/>
    </source>
</evidence>
<dbReference type="Proteomes" id="UP001152561">
    <property type="component" value="Unassembled WGS sequence"/>
</dbReference>
<dbReference type="AlphaFoldDB" id="A0A9Q1L9L8"/>
<dbReference type="Gene3D" id="3.30.43.10">
    <property type="entry name" value="Uridine Diphospho-n-acetylenolpyruvylglucosamine Reductase, domain 2"/>
    <property type="match status" value="1"/>
</dbReference>
<evidence type="ECO:0000256" key="2">
    <source>
        <dbReference type="ARBA" id="ARBA00005466"/>
    </source>
</evidence>
<keyword evidence="8" id="KW-0325">Glycoprotein</keyword>
<feature type="signal peptide" evidence="11">
    <location>
        <begin position="1"/>
        <end position="29"/>
    </location>
</feature>
<evidence type="ECO:0000256" key="7">
    <source>
        <dbReference type="ARBA" id="ARBA00023157"/>
    </source>
</evidence>
<dbReference type="Gene3D" id="3.40.462.20">
    <property type="match status" value="1"/>
</dbReference>
<dbReference type="EMBL" id="JAJAGQ010000021">
    <property type="protein sequence ID" value="KAJ8531619.1"/>
    <property type="molecule type" value="Genomic_DNA"/>
</dbReference>
<dbReference type="PROSITE" id="PS51387">
    <property type="entry name" value="FAD_PCMH"/>
    <property type="match status" value="1"/>
</dbReference>
<dbReference type="GO" id="GO:0009820">
    <property type="term" value="P:alkaloid metabolic process"/>
    <property type="evidence" value="ECO:0007669"/>
    <property type="project" value="UniProtKB-KW"/>
</dbReference>
<dbReference type="OrthoDB" id="407275at2759"/>
<dbReference type="InterPro" id="IPR012951">
    <property type="entry name" value="BBE"/>
</dbReference>
<keyword evidence="7" id="KW-1015">Disulfide bond</keyword>
<dbReference type="InterPro" id="IPR016166">
    <property type="entry name" value="FAD-bd_PCMH"/>
</dbReference>
<feature type="domain" description="FAD-binding PCMH-type" evidence="12">
    <location>
        <begin position="78"/>
        <end position="252"/>
    </location>
</feature>
<comment type="pathway">
    <text evidence="9">Alkaloid biosynthesis; nicotine biosynthesis.</text>
</comment>
<proteinExistence type="inferred from homology"/>
<keyword evidence="4" id="KW-0285">Flavoprotein</keyword>
<evidence type="ECO:0000256" key="9">
    <source>
        <dbReference type="ARBA" id="ARBA00034114"/>
    </source>
</evidence>
<dbReference type="InterPro" id="IPR006094">
    <property type="entry name" value="Oxid_FAD_bind_N"/>
</dbReference>
<comment type="similarity">
    <text evidence="2">Belongs to the oxygen-dependent FAD-linked oxidoreductase family.</text>
</comment>
<evidence type="ECO:0000256" key="4">
    <source>
        <dbReference type="ARBA" id="ARBA00022630"/>
    </source>
</evidence>
<keyword evidence="14" id="KW-1185">Reference proteome</keyword>
<dbReference type="GO" id="GO:0071949">
    <property type="term" value="F:FAD binding"/>
    <property type="evidence" value="ECO:0007669"/>
    <property type="project" value="InterPro"/>
</dbReference>
<dbReference type="Gene3D" id="3.30.465.10">
    <property type="match status" value="1"/>
</dbReference>
<keyword evidence="3" id="KW-0017">Alkaloid metabolism</keyword>
<dbReference type="Pfam" id="PF08031">
    <property type="entry name" value="BBE"/>
    <property type="match status" value="1"/>
</dbReference>
<dbReference type="Pfam" id="PF01565">
    <property type="entry name" value="FAD_binding_4"/>
    <property type="match status" value="1"/>
</dbReference>
<evidence type="ECO:0000313" key="14">
    <source>
        <dbReference type="Proteomes" id="UP001152561"/>
    </source>
</evidence>
<evidence type="ECO:0000256" key="8">
    <source>
        <dbReference type="ARBA" id="ARBA00023180"/>
    </source>
</evidence>
<protein>
    <recommendedName>
        <fullName evidence="12">FAD-binding PCMH-type domain-containing protein</fullName>
    </recommendedName>
</protein>
<dbReference type="PANTHER" id="PTHR32448">
    <property type="entry name" value="OS08G0158400 PROTEIN"/>
    <property type="match status" value="1"/>
</dbReference>
<keyword evidence="5 11" id="KW-0732">Signal</keyword>
<comment type="caution">
    <text evidence="13">The sequence shown here is derived from an EMBL/GenBank/DDBJ whole genome shotgun (WGS) entry which is preliminary data.</text>
</comment>
<dbReference type="InterPro" id="IPR016169">
    <property type="entry name" value="FAD-bd_PCMH_sub2"/>
</dbReference>
<evidence type="ECO:0000259" key="12">
    <source>
        <dbReference type="PROSITE" id="PS51387"/>
    </source>
</evidence>
<comment type="function">
    <text evidence="10">Involved in the biosynthesis of pyridine alkaloid natural products, leading mainly to the production of anabasine, anatabine, nicotine and nornicotine, effective deterrents against herbivores with antiparasitic and pesticide properties (neurotoxins); nornicotine serves as the precursor in the synthesis of the carcinogen compound N'-nitrosonornicotine (NNN). Catalyzes a late oxidation step subsequent to the pyridine ring condensation reaction in the biosynthesis of alkaloids.</text>
</comment>
<accession>A0A9Q1L9L8</accession>
<keyword evidence="6" id="KW-0274">FAD</keyword>